<evidence type="ECO:0000313" key="2">
    <source>
        <dbReference type="EMBL" id="VEL12736.1"/>
    </source>
</evidence>
<proteinExistence type="predicted"/>
<accession>A0A3S5CDQ7</accession>
<dbReference type="Proteomes" id="UP000784294">
    <property type="component" value="Unassembled WGS sequence"/>
</dbReference>
<dbReference type="AlphaFoldDB" id="A0A3S5CDQ7"/>
<evidence type="ECO:0000256" key="1">
    <source>
        <dbReference type="SAM" id="SignalP"/>
    </source>
</evidence>
<gene>
    <name evidence="2" type="ORF">PXEA_LOCUS6176</name>
</gene>
<feature type="chain" id="PRO_5018771377" evidence="1">
    <location>
        <begin position="22"/>
        <end position="156"/>
    </location>
</feature>
<protein>
    <submittedName>
        <fullName evidence="2">Uncharacterized protein</fullName>
    </submittedName>
</protein>
<keyword evidence="1" id="KW-0732">Signal</keyword>
<reference evidence="2" key="1">
    <citation type="submission" date="2018-11" db="EMBL/GenBank/DDBJ databases">
        <authorList>
            <consortium name="Pathogen Informatics"/>
        </authorList>
    </citation>
    <scope>NUCLEOTIDE SEQUENCE</scope>
</reference>
<evidence type="ECO:0000313" key="3">
    <source>
        <dbReference type="Proteomes" id="UP000784294"/>
    </source>
</evidence>
<sequence length="156" mass="17284">MHHRLLSVFLRPLCPFAEIWSWRTSLSACISSANPTTYSCRPLRHADHDNHNRVLSFPSVKGGVCHPLNLTRHLKKLSPLIPSRPVDDLNLLFRLHCRGYASKSKHYVAVPTSSLPLTTGKSAVKRKMNEVNLDILNIKNGVPISVTVATSQTGGV</sequence>
<organism evidence="2 3">
    <name type="scientific">Protopolystoma xenopodis</name>
    <dbReference type="NCBI Taxonomy" id="117903"/>
    <lineage>
        <taxon>Eukaryota</taxon>
        <taxon>Metazoa</taxon>
        <taxon>Spiralia</taxon>
        <taxon>Lophotrochozoa</taxon>
        <taxon>Platyhelminthes</taxon>
        <taxon>Monogenea</taxon>
        <taxon>Polyopisthocotylea</taxon>
        <taxon>Polystomatidea</taxon>
        <taxon>Polystomatidae</taxon>
        <taxon>Protopolystoma</taxon>
    </lineage>
</organism>
<dbReference type="EMBL" id="CAAALY010015661">
    <property type="protein sequence ID" value="VEL12736.1"/>
    <property type="molecule type" value="Genomic_DNA"/>
</dbReference>
<name>A0A3S5CDQ7_9PLAT</name>
<comment type="caution">
    <text evidence="2">The sequence shown here is derived from an EMBL/GenBank/DDBJ whole genome shotgun (WGS) entry which is preliminary data.</text>
</comment>
<keyword evidence="3" id="KW-1185">Reference proteome</keyword>
<feature type="signal peptide" evidence="1">
    <location>
        <begin position="1"/>
        <end position="21"/>
    </location>
</feature>